<evidence type="ECO:0000313" key="3">
    <source>
        <dbReference type="EMBL" id="ABZ74223.1"/>
    </source>
</evidence>
<name>B0T948_CAUSK</name>
<feature type="chain" id="PRO_5001436771" evidence="2">
    <location>
        <begin position="19"/>
        <end position="502"/>
    </location>
</feature>
<sequence length="502" mass="52444">MRAVPGTLSLLLSTSLLAGCAVGPNYVRPTLAAPAAFMGQAALDQRHAPAPVEQVADQTAWWRQFDDPVLTRLVGVALDQNLDLAQSVARVSQARASLRSANAALLPSGNISAQGTKAHLSTQTPLGRLLNADPGFDRNGSLYEANIDASWEIDVFGGLRRDQEAARAEYQAAQADVAAARLAIAAQTADTYVVIRGLQSRLKIARDQVQTQTKLLSTVNYQFGKGVAAELQVRQAEGALAETQAGVPMLENGLEAALNALDVLLGAQPGTYRAELSAASPVPIAPTIANASGPADLIRRRPDLVVAERRLAASNAMIGSALSEYYPKFSLSGLAGTATTARSGVFDNGANQAQGVLGLRWRLFDFGRVGAEVKAAKGRNAEELARYQQAVLQATEDVENAFSSLVKRESQEQTLAGGETSLTKARDASLAAYKGGVVSLIEVLDADNRLLATRDARAQAQTESARAAIASFRALGGGWDAQAAVVAAGQGQGATGAPAPRG</sequence>
<dbReference type="PANTHER" id="PTHR30203:SF25">
    <property type="entry name" value="OUTER MEMBRANE PROTEIN-RELATED"/>
    <property type="match status" value="1"/>
</dbReference>
<dbReference type="GO" id="GO:0015562">
    <property type="term" value="F:efflux transmembrane transporter activity"/>
    <property type="evidence" value="ECO:0007669"/>
    <property type="project" value="InterPro"/>
</dbReference>
<dbReference type="PANTHER" id="PTHR30203">
    <property type="entry name" value="OUTER MEMBRANE CATION EFFLUX PROTEIN"/>
    <property type="match status" value="1"/>
</dbReference>
<protein>
    <submittedName>
        <fullName evidence="3">RND efflux system, outer membrane lipoprotein, NodT family</fullName>
    </submittedName>
</protein>
<evidence type="ECO:0000256" key="2">
    <source>
        <dbReference type="RuleBase" id="RU362097"/>
    </source>
</evidence>
<keyword evidence="2" id="KW-0812">Transmembrane</keyword>
<keyword evidence="2" id="KW-0732">Signal</keyword>
<feature type="signal peptide" evidence="2">
    <location>
        <begin position="1"/>
        <end position="18"/>
    </location>
</feature>
<dbReference type="Gene3D" id="2.20.200.10">
    <property type="entry name" value="Outer membrane efflux proteins (OEP)"/>
    <property type="match status" value="1"/>
</dbReference>
<reference evidence="3" key="1">
    <citation type="submission" date="2008-01" db="EMBL/GenBank/DDBJ databases">
        <title>Complete sequence of plasmid1 pCAUL01 of Caulobacter sp. K31.</title>
        <authorList>
            <consortium name="US DOE Joint Genome Institute"/>
            <person name="Copeland A."/>
            <person name="Lucas S."/>
            <person name="Lapidus A."/>
            <person name="Barry K."/>
            <person name="Glavina del Rio T."/>
            <person name="Dalin E."/>
            <person name="Tice H."/>
            <person name="Pitluck S."/>
            <person name="Bruce D."/>
            <person name="Goodwin L."/>
            <person name="Thompson L.S."/>
            <person name="Brettin T."/>
            <person name="Detter J.C."/>
            <person name="Han C."/>
            <person name="Schmutz J."/>
            <person name="Larimer F."/>
            <person name="Land M."/>
            <person name="Hauser L."/>
            <person name="Kyrpides N."/>
            <person name="Kim E."/>
            <person name="Stephens C."/>
            <person name="Richardson P."/>
        </authorList>
    </citation>
    <scope>NUCLEOTIDE SEQUENCE [LARGE SCALE GENOMIC DNA]</scope>
    <source>
        <plasmid evidence="3">K31</plasmid>
        <plasmid evidence="3">pCAUL01</plasmid>
    </source>
</reference>
<dbReference type="InterPro" id="IPR010131">
    <property type="entry name" value="MdtP/NodT-like"/>
</dbReference>
<keyword evidence="2" id="KW-0564">Palmitate</keyword>
<organism evidence="3">
    <name type="scientific">Caulobacter sp. (strain K31)</name>
    <dbReference type="NCBI Taxonomy" id="366602"/>
    <lineage>
        <taxon>Bacteria</taxon>
        <taxon>Pseudomonadati</taxon>
        <taxon>Pseudomonadota</taxon>
        <taxon>Alphaproteobacteria</taxon>
        <taxon>Caulobacterales</taxon>
        <taxon>Caulobacteraceae</taxon>
        <taxon>Caulobacter</taxon>
    </lineage>
</organism>
<dbReference type="EMBL" id="CP000928">
    <property type="protein sequence ID" value="ABZ74223.1"/>
    <property type="molecule type" value="Genomic_DNA"/>
</dbReference>
<dbReference type="KEGG" id="cak:Caul_5103"/>
<dbReference type="PROSITE" id="PS51257">
    <property type="entry name" value="PROKAR_LIPOPROTEIN"/>
    <property type="match status" value="1"/>
</dbReference>
<dbReference type="HOGENOM" id="CLU_012817_13_0_5"/>
<evidence type="ECO:0000256" key="1">
    <source>
        <dbReference type="ARBA" id="ARBA00007613"/>
    </source>
</evidence>
<dbReference type="GO" id="GO:0005886">
    <property type="term" value="C:plasma membrane"/>
    <property type="evidence" value="ECO:0007669"/>
    <property type="project" value="UniProtKB-SubCell"/>
</dbReference>
<accession>B0T948</accession>
<dbReference type="AlphaFoldDB" id="B0T948"/>
<dbReference type="Gene3D" id="1.20.1600.10">
    <property type="entry name" value="Outer membrane efflux proteins (OEP)"/>
    <property type="match status" value="1"/>
</dbReference>
<dbReference type="NCBIfam" id="TIGR01845">
    <property type="entry name" value="outer_NodT"/>
    <property type="match status" value="1"/>
</dbReference>
<comment type="similarity">
    <text evidence="1 2">Belongs to the outer membrane factor (OMF) (TC 1.B.17) family.</text>
</comment>
<dbReference type="Pfam" id="PF02321">
    <property type="entry name" value="OEP"/>
    <property type="match status" value="2"/>
</dbReference>
<geneLocation type="plasmid" evidence="3">
    <name>pCAUL01</name>
</geneLocation>
<keyword evidence="3" id="KW-0614">Plasmid</keyword>
<dbReference type="SUPFAM" id="SSF56954">
    <property type="entry name" value="Outer membrane efflux proteins (OEP)"/>
    <property type="match status" value="1"/>
</dbReference>
<keyword evidence="2" id="KW-1134">Transmembrane beta strand</keyword>
<keyword evidence="2" id="KW-0472">Membrane</keyword>
<gene>
    <name evidence="3" type="ordered locus">Caul_5103</name>
</gene>
<proteinExistence type="inferred from homology"/>
<keyword evidence="2 3" id="KW-0449">Lipoprotein</keyword>
<dbReference type="OrthoDB" id="9770517at2"/>
<dbReference type="InterPro" id="IPR003423">
    <property type="entry name" value="OMP_efflux"/>
</dbReference>
<comment type="subcellular location">
    <subcellularLocation>
        <location evidence="2">Cell membrane</location>
        <topology evidence="2">Lipid-anchor</topology>
    </subcellularLocation>
</comment>